<evidence type="ECO:0000256" key="9">
    <source>
        <dbReference type="RuleBase" id="RU362122"/>
    </source>
</evidence>
<dbReference type="EMBL" id="UAPV01000001">
    <property type="protein sequence ID" value="SPT70457.1"/>
    <property type="molecule type" value="Genomic_DNA"/>
</dbReference>
<reference evidence="10 11" key="1">
    <citation type="submission" date="2018-06" db="EMBL/GenBank/DDBJ databases">
        <authorList>
            <consortium name="Pathogen Informatics"/>
            <person name="Doyle S."/>
        </authorList>
    </citation>
    <scope>NUCLEOTIDE SEQUENCE [LARGE SCALE GENOMIC DNA]</scope>
    <source>
        <strain evidence="10 11">NCTC13093</strain>
    </source>
</reference>
<comment type="similarity">
    <text evidence="2 9">Belongs to the branched chain amino acid transporter family.</text>
</comment>
<keyword evidence="3 9" id="KW-0813">Transport</keyword>
<keyword evidence="4" id="KW-1003">Cell membrane</keyword>
<dbReference type="NCBIfam" id="TIGR00796">
    <property type="entry name" value="livcs"/>
    <property type="match status" value="1"/>
</dbReference>
<evidence type="ECO:0000256" key="6">
    <source>
        <dbReference type="ARBA" id="ARBA00022970"/>
    </source>
</evidence>
<sequence length="436" mass="46060">MKKLSLRDIILLGMTNFALYVGAGNIIFPPFIGMMSGDGVTIAGLGFLLTGVGLPVIAAIALAKVGGVLGEITAPIGVRAGIIMTVICYLAIGPFYAIPRTATVAYELAITPFYSEKDGGSMLLIYSVVYFFIALIFALYPAKILDTVGKFLSPIKILALFILCIAALVFAPSAPIEGIEPFKSEPFAQGIVNGYLTLDTLASLAFGTVIVDAIRNRGVNDSKSVTKYATISGLMAGGGLMFIYICLFKLGNESYGIASNATNGAEILSAYVNYAFGPLGNFFLAILIIVACLVTAIGLTCACSAYFHKITGIGYTKFVLAIAIFSCAISNLGLTQLIKVSIPLLITVYPAFVVMVLTSFFRSYFVNSIKVVAPPTILSLLFGVVDGFDAAGIQVLPKALTDVLPLYSSDLAWLIPSSILFVIMIVIDRAGAKKTA</sequence>
<dbReference type="Proteomes" id="UP000250086">
    <property type="component" value="Unassembled WGS sequence"/>
</dbReference>
<dbReference type="AlphaFoldDB" id="A0A2X0WN87"/>
<feature type="transmembrane region" description="Helical" evidence="9">
    <location>
        <begin position="318"/>
        <end position="338"/>
    </location>
</feature>
<evidence type="ECO:0000256" key="3">
    <source>
        <dbReference type="ARBA" id="ARBA00022448"/>
    </source>
</evidence>
<feature type="transmembrane region" description="Helical" evidence="9">
    <location>
        <begin position="377"/>
        <end position="396"/>
    </location>
</feature>
<feature type="transmembrane region" description="Helical" evidence="9">
    <location>
        <begin position="282"/>
        <end position="306"/>
    </location>
</feature>
<dbReference type="InterPro" id="IPR004685">
    <property type="entry name" value="Brnchd-chn_aa_trnsp_Livcs"/>
</dbReference>
<keyword evidence="11" id="KW-1185">Reference proteome</keyword>
<dbReference type="GO" id="GO:0015818">
    <property type="term" value="P:isoleucine transport"/>
    <property type="evidence" value="ECO:0007669"/>
    <property type="project" value="TreeGrafter"/>
</dbReference>
<name>A0A2X0WN87_9GAMM</name>
<feature type="transmembrane region" description="Helical" evidence="9">
    <location>
        <begin position="154"/>
        <end position="174"/>
    </location>
</feature>
<keyword evidence="7 9" id="KW-1133">Transmembrane helix</keyword>
<dbReference type="PANTHER" id="PTHR30588:SF0">
    <property type="entry name" value="BRANCHED-CHAIN AMINO ACID PERMEASE BRNQ"/>
    <property type="match status" value="1"/>
</dbReference>
<dbReference type="OrthoDB" id="9783920at2"/>
<evidence type="ECO:0000256" key="4">
    <source>
        <dbReference type="ARBA" id="ARBA00022475"/>
    </source>
</evidence>
<gene>
    <name evidence="10" type="primary">brnQ</name>
    <name evidence="10" type="ORF">NCTC13093_01872</name>
</gene>
<evidence type="ECO:0000256" key="8">
    <source>
        <dbReference type="ARBA" id="ARBA00023136"/>
    </source>
</evidence>
<evidence type="ECO:0000256" key="1">
    <source>
        <dbReference type="ARBA" id="ARBA00004651"/>
    </source>
</evidence>
<evidence type="ECO:0000313" key="11">
    <source>
        <dbReference type="Proteomes" id="UP000250086"/>
    </source>
</evidence>
<evidence type="ECO:0000256" key="7">
    <source>
        <dbReference type="ARBA" id="ARBA00022989"/>
    </source>
</evidence>
<feature type="transmembrane region" description="Helical" evidence="9">
    <location>
        <begin position="123"/>
        <end position="142"/>
    </location>
</feature>
<dbReference type="PANTHER" id="PTHR30588">
    <property type="entry name" value="BRANCHED-CHAIN AMINO ACID TRANSPORT SYSTEM 2 CARRIER PROTEIN"/>
    <property type="match status" value="1"/>
</dbReference>
<accession>A0A2X0WN87</accession>
<feature type="transmembrane region" description="Helical" evidence="9">
    <location>
        <begin position="411"/>
        <end position="427"/>
    </location>
</feature>
<evidence type="ECO:0000256" key="5">
    <source>
        <dbReference type="ARBA" id="ARBA00022692"/>
    </source>
</evidence>
<feature type="transmembrane region" description="Helical" evidence="9">
    <location>
        <begin position="194"/>
        <end position="214"/>
    </location>
</feature>
<feature type="transmembrane region" description="Helical" evidence="9">
    <location>
        <begin position="76"/>
        <end position="98"/>
    </location>
</feature>
<dbReference type="GO" id="GO:0015820">
    <property type="term" value="P:L-leucine transport"/>
    <property type="evidence" value="ECO:0007669"/>
    <property type="project" value="TreeGrafter"/>
</dbReference>
<keyword evidence="8 9" id="KW-0472">Membrane</keyword>
<feature type="transmembrane region" description="Helical" evidence="9">
    <location>
        <begin position="9"/>
        <end position="28"/>
    </location>
</feature>
<feature type="transmembrane region" description="Helical" evidence="9">
    <location>
        <begin position="226"/>
        <end position="245"/>
    </location>
</feature>
<feature type="transmembrane region" description="Helical" evidence="9">
    <location>
        <begin position="344"/>
        <end position="365"/>
    </location>
</feature>
<dbReference type="GO" id="GO:0015190">
    <property type="term" value="F:L-leucine transmembrane transporter activity"/>
    <property type="evidence" value="ECO:0007669"/>
    <property type="project" value="TreeGrafter"/>
</dbReference>
<keyword evidence="6 9" id="KW-0029">Amino-acid transport</keyword>
<keyword evidence="5 9" id="KW-0812">Transmembrane</keyword>
<dbReference type="GO" id="GO:0005304">
    <property type="term" value="F:L-valine transmembrane transporter activity"/>
    <property type="evidence" value="ECO:0007669"/>
    <property type="project" value="TreeGrafter"/>
</dbReference>
<comment type="subcellular location">
    <subcellularLocation>
        <location evidence="9">Cell inner membrane</location>
        <topology evidence="9">Multi-pass membrane protein</topology>
    </subcellularLocation>
    <subcellularLocation>
        <location evidence="1">Cell membrane</location>
        <topology evidence="1">Multi-pass membrane protein</topology>
    </subcellularLocation>
</comment>
<protein>
    <recommendedName>
        <fullName evidence="9">Branched-chain amino acid transport system carrier protein</fullName>
    </recommendedName>
</protein>
<dbReference type="Pfam" id="PF05525">
    <property type="entry name" value="Branch_AA_trans"/>
    <property type="match status" value="1"/>
</dbReference>
<evidence type="ECO:0000313" key="10">
    <source>
        <dbReference type="EMBL" id="SPT70457.1"/>
    </source>
</evidence>
<dbReference type="GO" id="GO:0015188">
    <property type="term" value="F:L-isoleucine transmembrane transporter activity"/>
    <property type="evidence" value="ECO:0007669"/>
    <property type="project" value="TreeGrafter"/>
</dbReference>
<proteinExistence type="inferred from homology"/>
<feature type="transmembrane region" description="Helical" evidence="9">
    <location>
        <begin position="40"/>
        <end position="64"/>
    </location>
</feature>
<dbReference type="RefSeq" id="WP_113744524.1">
    <property type="nucleotide sequence ID" value="NZ_UAPU01000005.1"/>
</dbReference>
<organism evidence="10 11">
    <name type="scientific">Anaerobiospirillum thomasii</name>
    <dbReference type="NCBI Taxonomy" id="179995"/>
    <lineage>
        <taxon>Bacteria</taxon>
        <taxon>Pseudomonadati</taxon>
        <taxon>Pseudomonadota</taxon>
        <taxon>Gammaproteobacteria</taxon>
        <taxon>Aeromonadales</taxon>
        <taxon>Succinivibrionaceae</taxon>
        <taxon>Anaerobiospirillum</taxon>
    </lineage>
</organism>
<evidence type="ECO:0000256" key="2">
    <source>
        <dbReference type="ARBA" id="ARBA00008540"/>
    </source>
</evidence>
<comment type="function">
    <text evidence="9">Component of the transport system for branched-chain amino acids.</text>
</comment>
<dbReference type="GO" id="GO:0005886">
    <property type="term" value="C:plasma membrane"/>
    <property type="evidence" value="ECO:0007669"/>
    <property type="project" value="UniProtKB-SubCell"/>
</dbReference>